<keyword evidence="2 13" id="KW-0547">Nucleotide-binding</keyword>
<dbReference type="EC" id="5.6.2.4" evidence="10"/>
<comment type="caution">
    <text evidence="16">The sequence shown here is derived from an EMBL/GenBank/DDBJ whole genome shotgun (WGS) entry which is preliminary data.</text>
</comment>
<dbReference type="CDD" id="cd17932">
    <property type="entry name" value="DEXQc_UvrD"/>
    <property type="match status" value="1"/>
</dbReference>
<dbReference type="Gene3D" id="3.40.50.300">
    <property type="entry name" value="P-loop containing nucleotide triphosphate hydrolases"/>
    <property type="match status" value="2"/>
</dbReference>
<keyword evidence="17" id="KW-1185">Reference proteome</keyword>
<protein>
    <recommendedName>
        <fullName evidence="10">DNA 3'-5' helicase</fullName>
        <ecNumber evidence="10">5.6.2.4</ecNumber>
    </recommendedName>
    <alternativeName>
        <fullName evidence="11">DNA 3'-5' helicase II</fullName>
    </alternativeName>
</protein>
<dbReference type="GO" id="GO:0005829">
    <property type="term" value="C:cytosol"/>
    <property type="evidence" value="ECO:0007669"/>
    <property type="project" value="TreeGrafter"/>
</dbReference>
<comment type="function">
    <text evidence="8">Has both ATPase and helicase activities. Unwinds DNA duplexes with 3' to 5' polarity with respect to the bound strand and initiates unwinding most effectively when a single-stranded region is present. Involved in the post-incision events of nucleotide excision repair and methyl-directed mismatch repair.</text>
</comment>
<dbReference type="RefSeq" id="WP_120012600.1">
    <property type="nucleotide sequence ID" value="NZ_QZWZ01000002.1"/>
</dbReference>
<evidence type="ECO:0000313" key="16">
    <source>
        <dbReference type="EMBL" id="RJT41803.1"/>
    </source>
</evidence>
<feature type="domain" description="UvrD-like helicase C-terminal" evidence="15">
    <location>
        <begin position="357"/>
        <end position="631"/>
    </location>
</feature>
<dbReference type="GO" id="GO:0000725">
    <property type="term" value="P:recombinational repair"/>
    <property type="evidence" value="ECO:0007669"/>
    <property type="project" value="TreeGrafter"/>
</dbReference>
<evidence type="ECO:0000256" key="6">
    <source>
        <dbReference type="ARBA" id="ARBA00023125"/>
    </source>
</evidence>
<keyword evidence="5 13" id="KW-0067">ATP-binding</keyword>
<evidence type="ECO:0000313" key="17">
    <source>
        <dbReference type="Proteomes" id="UP000272706"/>
    </source>
</evidence>
<feature type="binding site" evidence="13">
    <location>
        <begin position="64"/>
        <end position="71"/>
    </location>
    <ligand>
        <name>ATP</name>
        <dbReference type="ChEBI" id="CHEBI:30616"/>
    </ligand>
</feature>
<dbReference type="FunFam" id="3.40.50.300:FF:001890">
    <property type="entry name" value="DNA helicase"/>
    <property type="match status" value="1"/>
</dbReference>
<comment type="catalytic activity">
    <reaction evidence="12">
        <text>ATP + H2O = ADP + phosphate + H(+)</text>
        <dbReference type="Rhea" id="RHEA:13065"/>
        <dbReference type="ChEBI" id="CHEBI:15377"/>
        <dbReference type="ChEBI" id="CHEBI:15378"/>
        <dbReference type="ChEBI" id="CHEBI:30616"/>
        <dbReference type="ChEBI" id="CHEBI:43474"/>
        <dbReference type="ChEBI" id="CHEBI:456216"/>
        <dbReference type="EC" id="5.6.2.4"/>
    </reaction>
</comment>
<reference evidence="16 17" key="1">
    <citation type="submission" date="2018-09" db="EMBL/GenBank/DDBJ databases">
        <title>Mesorhizobium carmichaelinearum sp. nov. isolated from Carmichaelinea spp. root nodules in New Zealand.</title>
        <authorList>
            <person name="De Meyer S.E."/>
        </authorList>
    </citation>
    <scope>NUCLEOTIDE SEQUENCE [LARGE SCALE GENOMIC DNA]</scope>
    <source>
        <strain evidence="16 17">ICMP19557</strain>
    </source>
</reference>
<dbReference type="Pfam" id="PF00580">
    <property type="entry name" value="UvrD-helicase"/>
    <property type="match status" value="1"/>
</dbReference>
<keyword evidence="7" id="KW-0413">Isomerase</keyword>
<evidence type="ECO:0000256" key="9">
    <source>
        <dbReference type="ARBA" id="ARBA00034617"/>
    </source>
</evidence>
<evidence type="ECO:0000256" key="3">
    <source>
        <dbReference type="ARBA" id="ARBA00022801"/>
    </source>
</evidence>
<evidence type="ECO:0000259" key="14">
    <source>
        <dbReference type="PROSITE" id="PS51198"/>
    </source>
</evidence>
<sequence length="874" mass="97047">MSGFSEDMPFFDEPNARPAAPSGIAARAMAARSGQNNAPDYLKGLNPEQRLAVETTEGPVLVLAGAGTGKTRVLTTRIAHILATGKAFPSQILAVTFTNKAAREMKQRIGILIGEGNVEGMPWLGTFHSIGVKLLRRHAELAGLKSDFTILDTDDVVRLIKQIIQAEGLDDKRWPAKQFAQMIDGWKNKGLGPADIPEGDARSFANGKGRELYKAYQDRLQTLNACDFGDLLCHPIRIFRAYPDVLKEYHKRFKYILVDEYQDTNTAQYMWLRLLAQRPEGVGKSANAGGRPISPHVGEIGRSSAEARATVNICCVGDDDQSIYGWRGAEVDNILRFDKDFPGATIIRLERNYRSTAHILGAASHLIAHNEGRFGKTLFTDRDEPEDDKVHVHAAWDSEEEARAVGETIEAYQRPDKQGNRHNLNDMAILVRASFQMREFEDRFVTLGLNYRVIGGPRFYERLEIRDAMAFFRVVAQGADDLAFERIVNVPKRGLGEATIRQIHDTARALRIPMLEAAAKLAESDELKPKPRAALREVAANFERWQKALETTPHTELAETILEESGYTDMWKNDRSAEAPGRLENLKELIRSMEEYESLRSFLEHVALVMDAEQNAELDAVNIMTLHSAKGLEFETVFLPGWEEGLFPHQRALDEGGRSGLEEERRLAYVGLTRAKKNLHLWFVSNRRIHGLWQSTIPSRFLEELPEAHVDVAESGNSYGGYGNSYGGGSFASGRGGRQNPYGTSRFDTVGEEKTGSFSNTYATPGWQRAQANRTEATDRNWGSRSGHQVERIGYGETDSGYGAGRTSVKGRTIDGELVAKSVADTPSAFSVGDRVFHQKFGNGNISAIEGNKLTIDFDKAGQKRVLDGFVAAV</sequence>
<dbReference type="AlphaFoldDB" id="A0A3A5KY74"/>
<dbReference type="GO" id="GO:0043138">
    <property type="term" value="F:3'-5' DNA helicase activity"/>
    <property type="evidence" value="ECO:0007669"/>
    <property type="project" value="UniProtKB-EC"/>
</dbReference>
<name>A0A3A5KY74_9HYPH</name>
<evidence type="ECO:0000256" key="4">
    <source>
        <dbReference type="ARBA" id="ARBA00022806"/>
    </source>
</evidence>
<dbReference type="Gene3D" id="1.10.486.10">
    <property type="entry name" value="PCRA, domain 4"/>
    <property type="match status" value="1"/>
</dbReference>
<dbReference type="PANTHER" id="PTHR11070">
    <property type="entry name" value="UVRD / RECB / PCRA DNA HELICASE FAMILY MEMBER"/>
    <property type="match status" value="1"/>
</dbReference>
<evidence type="ECO:0000256" key="10">
    <source>
        <dbReference type="ARBA" id="ARBA00034808"/>
    </source>
</evidence>
<keyword evidence="4 13" id="KW-0347">Helicase</keyword>
<dbReference type="InterPro" id="IPR000212">
    <property type="entry name" value="DNA_helicase_UvrD/REP"/>
</dbReference>
<evidence type="ECO:0000256" key="2">
    <source>
        <dbReference type="ARBA" id="ARBA00022741"/>
    </source>
</evidence>
<feature type="domain" description="UvrD-like helicase ATP-binding" evidence="14">
    <location>
        <begin position="43"/>
        <end position="356"/>
    </location>
</feature>
<dbReference type="GO" id="GO:0005524">
    <property type="term" value="F:ATP binding"/>
    <property type="evidence" value="ECO:0007669"/>
    <property type="project" value="UniProtKB-UniRule"/>
</dbReference>
<dbReference type="GO" id="GO:0003677">
    <property type="term" value="F:DNA binding"/>
    <property type="evidence" value="ECO:0007669"/>
    <property type="project" value="UniProtKB-KW"/>
</dbReference>
<dbReference type="Pfam" id="PF13361">
    <property type="entry name" value="UvrD_C"/>
    <property type="match status" value="1"/>
</dbReference>
<dbReference type="PROSITE" id="PS51217">
    <property type="entry name" value="UVRD_HELICASE_CTER"/>
    <property type="match status" value="1"/>
</dbReference>
<organism evidence="16 17">
    <name type="scientific">Mesorhizobium waimense</name>
    <dbReference type="NCBI Taxonomy" id="1300307"/>
    <lineage>
        <taxon>Bacteria</taxon>
        <taxon>Pseudomonadati</taxon>
        <taxon>Pseudomonadota</taxon>
        <taxon>Alphaproteobacteria</taxon>
        <taxon>Hyphomicrobiales</taxon>
        <taxon>Phyllobacteriaceae</taxon>
        <taxon>Mesorhizobium</taxon>
    </lineage>
</organism>
<dbReference type="InterPro" id="IPR014017">
    <property type="entry name" value="DNA_helicase_UvrD-like_C"/>
</dbReference>
<evidence type="ECO:0000256" key="12">
    <source>
        <dbReference type="ARBA" id="ARBA00048988"/>
    </source>
</evidence>
<evidence type="ECO:0000256" key="11">
    <source>
        <dbReference type="ARBA" id="ARBA00034923"/>
    </source>
</evidence>
<evidence type="ECO:0000256" key="13">
    <source>
        <dbReference type="PROSITE-ProRule" id="PRU00560"/>
    </source>
</evidence>
<keyword evidence="6" id="KW-0238">DNA-binding</keyword>
<dbReference type="InterPro" id="IPR013986">
    <property type="entry name" value="DExx_box_DNA_helicase_dom_sf"/>
</dbReference>
<dbReference type="InterPro" id="IPR027417">
    <property type="entry name" value="P-loop_NTPase"/>
</dbReference>
<dbReference type="SUPFAM" id="SSF52540">
    <property type="entry name" value="P-loop containing nucleoside triphosphate hydrolases"/>
    <property type="match status" value="1"/>
</dbReference>
<keyword evidence="3 13" id="KW-0378">Hydrolase</keyword>
<gene>
    <name evidence="16" type="ORF">D3227_03620</name>
</gene>
<dbReference type="InterPro" id="IPR014016">
    <property type="entry name" value="UvrD-like_ATP-bd"/>
</dbReference>
<dbReference type="CDD" id="cd18807">
    <property type="entry name" value="SF1_C_UvrD"/>
    <property type="match status" value="1"/>
</dbReference>
<evidence type="ECO:0000259" key="15">
    <source>
        <dbReference type="PROSITE" id="PS51217"/>
    </source>
</evidence>
<evidence type="ECO:0000256" key="1">
    <source>
        <dbReference type="ARBA" id="ARBA00009922"/>
    </source>
</evidence>
<evidence type="ECO:0000256" key="5">
    <source>
        <dbReference type="ARBA" id="ARBA00022840"/>
    </source>
</evidence>
<accession>A0A3A5KY74</accession>
<dbReference type="PROSITE" id="PS51198">
    <property type="entry name" value="UVRD_HELICASE_ATP_BIND"/>
    <property type="match status" value="1"/>
</dbReference>
<comment type="similarity">
    <text evidence="1">Belongs to the helicase family. UvrD subfamily.</text>
</comment>
<dbReference type="FunFam" id="1.10.486.10:FF:000003">
    <property type="entry name" value="ATP-dependent DNA helicase"/>
    <property type="match status" value="1"/>
</dbReference>
<dbReference type="Gene3D" id="1.10.10.160">
    <property type="match status" value="1"/>
</dbReference>
<comment type="catalytic activity">
    <reaction evidence="9">
        <text>Couples ATP hydrolysis with the unwinding of duplex DNA by translocating in the 3'-5' direction.</text>
        <dbReference type="EC" id="5.6.2.4"/>
    </reaction>
</comment>
<dbReference type="PANTHER" id="PTHR11070:SF2">
    <property type="entry name" value="ATP-DEPENDENT DNA HELICASE SRS2"/>
    <property type="match status" value="1"/>
</dbReference>
<dbReference type="GO" id="GO:0016887">
    <property type="term" value="F:ATP hydrolysis activity"/>
    <property type="evidence" value="ECO:0007669"/>
    <property type="project" value="RHEA"/>
</dbReference>
<evidence type="ECO:0000256" key="7">
    <source>
        <dbReference type="ARBA" id="ARBA00023235"/>
    </source>
</evidence>
<dbReference type="Proteomes" id="UP000272706">
    <property type="component" value="Unassembled WGS sequence"/>
</dbReference>
<proteinExistence type="inferred from homology"/>
<dbReference type="EMBL" id="QZWZ01000002">
    <property type="protein sequence ID" value="RJT41803.1"/>
    <property type="molecule type" value="Genomic_DNA"/>
</dbReference>
<evidence type="ECO:0000256" key="8">
    <source>
        <dbReference type="ARBA" id="ARBA00025289"/>
    </source>
</evidence>
<dbReference type="OrthoDB" id="9806690at2"/>
<dbReference type="GO" id="GO:0033202">
    <property type="term" value="C:DNA helicase complex"/>
    <property type="evidence" value="ECO:0007669"/>
    <property type="project" value="TreeGrafter"/>
</dbReference>